<organism evidence="4 5">
    <name type="scientific">Bremia lactucae</name>
    <name type="common">Lettuce downy mildew</name>
    <dbReference type="NCBI Taxonomy" id="4779"/>
    <lineage>
        <taxon>Eukaryota</taxon>
        <taxon>Sar</taxon>
        <taxon>Stramenopiles</taxon>
        <taxon>Oomycota</taxon>
        <taxon>Peronosporomycetes</taxon>
        <taxon>Peronosporales</taxon>
        <taxon>Peronosporaceae</taxon>
        <taxon>Bremia</taxon>
    </lineage>
</organism>
<feature type="region of interest" description="Disordered" evidence="2">
    <location>
        <begin position="762"/>
        <end position="792"/>
    </location>
</feature>
<proteinExistence type="predicted"/>
<sequence length="792" mass="89084">MKRDDPVTYAGWVFKEGSLVRSWKKRFLVCKRAELAYYKNTDEENRAQLLGALTAAHIERLPEITNGLRIHGTEGRQLKIFTESKPECDRCYEAIFKYCRMQNVTDGAQQQRVGWLEKEGQHFRTWKRRYFVLSGTQLTYSATMGTERLGGGTIIEVKRDPSRPFTLVVTFGGGREMRIGGKSEGDIDSWHKALRRGLSSAQDLQTNKLKRASMDSDPSNSRDREFAKRQASARAVSVTSYEGIDKKSGLAPKENLDSKDGEKRLSLPELYAANSFRRHIVVETMPDNTASFVEVAEERGRDENFEKPFSPTAPGTSTIRRMRLAEKLLQEELEEERREAMMKEKKTVLMRTPSKSEEQVPRHACCCVMIEPRSVLNALFRAPPVRTTRPLPTPIIPRLTYSQINMAQYGIEGEFSGWVYKQGSLVKNWKKRFMVLNGRQLTYYNTSNVTPDVKAKGSFQVITVELSTAIQNGLLVHGRGGRVLKLYTASAEATSAWYNMILNATTASAQQFVAAPPDRFSTHSATKSASMGNESELLERLESLPLSEDGSKQVTHSGWLKKEGARIKSWKRRYFVLRSNALSYFDSEDTGTAAKGYGHVRAVEVNAIVTFGLDILFDSGRVLRVSAKTSGDMETWLCQLSDAIEATFKELNDVRQSLAVFSSYRASLTGKVAPSRMNFHQGVILYDGTNTRPKTRHSIAAVPSKPRGSIAETPEMSQRRTAQAKQFSLYDSYSSSDMSSQSCSPGSYDHLNLFTRSNEHRHDMGHTLSSSDSTFFDSDDEFGSEDSEGDWI</sequence>
<protein>
    <recommendedName>
        <fullName evidence="3">PH domain-containing protein</fullName>
    </recommendedName>
</protein>
<dbReference type="Proteomes" id="UP000294530">
    <property type="component" value="Unassembled WGS sequence"/>
</dbReference>
<name>A0A976FQR8_BRELC</name>
<dbReference type="SUPFAM" id="SSF50729">
    <property type="entry name" value="PH domain-like"/>
    <property type="match status" value="4"/>
</dbReference>
<dbReference type="PANTHER" id="PTHR14336">
    <property type="entry name" value="TANDEM PH DOMAIN CONTAINING PROTEIN"/>
    <property type="match status" value="1"/>
</dbReference>
<feature type="domain" description="PH" evidence="3">
    <location>
        <begin position="412"/>
        <end position="506"/>
    </location>
</feature>
<evidence type="ECO:0000256" key="2">
    <source>
        <dbReference type="SAM" id="MobiDB-lite"/>
    </source>
</evidence>
<dbReference type="RefSeq" id="XP_067820363.1">
    <property type="nucleotide sequence ID" value="XM_067963675.1"/>
</dbReference>
<feature type="compositionally biased region" description="Acidic residues" evidence="2">
    <location>
        <begin position="777"/>
        <end position="792"/>
    </location>
</feature>
<feature type="domain" description="PH" evidence="3">
    <location>
        <begin position="109"/>
        <end position="199"/>
    </location>
</feature>
<keyword evidence="5" id="KW-1185">Reference proteome</keyword>
<dbReference type="AlphaFoldDB" id="A0A976FQR8"/>
<evidence type="ECO:0000313" key="5">
    <source>
        <dbReference type="Proteomes" id="UP000294530"/>
    </source>
</evidence>
<comment type="caution">
    <text evidence="4">The sequence shown here is derived from an EMBL/GenBank/DDBJ whole genome shotgun (WGS) entry which is preliminary data.</text>
</comment>
<dbReference type="EMBL" id="SHOA02000001">
    <property type="protein sequence ID" value="TDH70864.1"/>
    <property type="molecule type" value="Genomic_DNA"/>
</dbReference>
<keyword evidence="1" id="KW-0175">Coiled coil</keyword>
<dbReference type="PROSITE" id="PS50003">
    <property type="entry name" value="PH_DOMAIN"/>
    <property type="match status" value="3"/>
</dbReference>
<dbReference type="InterPro" id="IPR001849">
    <property type="entry name" value="PH_domain"/>
</dbReference>
<evidence type="ECO:0000256" key="1">
    <source>
        <dbReference type="SAM" id="Coils"/>
    </source>
</evidence>
<dbReference type="InterPro" id="IPR051707">
    <property type="entry name" value="PI-Interact_SigTrans_Reg"/>
</dbReference>
<accession>A0A976FQR8</accession>
<dbReference type="PANTHER" id="PTHR14336:SF16">
    <property type="entry name" value="PH DOMAIN-CONTAINING PROTEIN"/>
    <property type="match status" value="1"/>
</dbReference>
<dbReference type="KEGG" id="blac:94349346"/>
<dbReference type="InterPro" id="IPR011993">
    <property type="entry name" value="PH-like_dom_sf"/>
</dbReference>
<feature type="domain" description="PH" evidence="3">
    <location>
        <begin position="553"/>
        <end position="645"/>
    </location>
</feature>
<dbReference type="GeneID" id="94349346"/>
<gene>
    <name evidence="4" type="ORF">CCR75_005596</name>
</gene>
<dbReference type="Gene3D" id="2.30.29.30">
    <property type="entry name" value="Pleckstrin-homology domain (PH domain)/Phosphotyrosine-binding domain (PTB)"/>
    <property type="match status" value="4"/>
</dbReference>
<dbReference type="OrthoDB" id="185175at2759"/>
<evidence type="ECO:0000313" key="4">
    <source>
        <dbReference type="EMBL" id="TDH70864.1"/>
    </source>
</evidence>
<evidence type="ECO:0000259" key="3">
    <source>
        <dbReference type="PROSITE" id="PS50003"/>
    </source>
</evidence>
<feature type="region of interest" description="Disordered" evidence="2">
    <location>
        <begin position="690"/>
        <end position="720"/>
    </location>
</feature>
<reference evidence="4 5" key="1">
    <citation type="journal article" date="2021" name="Genome Biol.">
        <title>AFLAP: assembly-free linkage analysis pipeline using k-mers from genome sequencing data.</title>
        <authorList>
            <person name="Fletcher K."/>
            <person name="Zhang L."/>
            <person name="Gil J."/>
            <person name="Han R."/>
            <person name="Cavanaugh K."/>
            <person name="Michelmore R."/>
        </authorList>
    </citation>
    <scope>NUCLEOTIDE SEQUENCE [LARGE SCALE GENOMIC DNA]</scope>
    <source>
        <strain evidence="4 5">SF5</strain>
    </source>
</reference>
<feature type="region of interest" description="Disordered" evidence="2">
    <location>
        <begin position="209"/>
        <end position="232"/>
    </location>
</feature>
<feature type="coiled-coil region" evidence="1">
    <location>
        <begin position="319"/>
        <end position="346"/>
    </location>
</feature>
<dbReference type="SMART" id="SM00233">
    <property type="entry name" value="PH"/>
    <property type="match status" value="4"/>
</dbReference>
<dbReference type="Pfam" id="PF00169">
    <property type="entry name" value="PH"/>
    <property type="match status" value="3"/>
</dbReference>